<feature type="compositionally biased region" description="Polar residues" evidence="1">
    <location>
        <begin position="148"/>
        <end position="159"/>
    </location>
</feature>
<dbReference type="KEGG" id="gtr:GLOTRDRAFT_134228"/>
<dbReference type="RefSeq" id="XP_007871412.1">
    <property type="nucleotide sequence ID" value="XM_007873221.1"/>
</dbReference>
<name>S7PQP2_GLOTA</name>
<gene>
    <name evidence="2" type="ORF">GLOTRDRAFT_134228</name>
</gene>
<dbReference type="Proteomes" id="UP000030669">
    <property type="component" value="Unassembled WGS sequence"/>
</dbReference>
<dbReference type="HOGENOM" id="CLU_727724_0_0_1"/>
<dbReference type="GeneID" id="19302963"/>
<dbReference type="eggNOG" id="ENOG502SZAZ">
    <property type="taxonomic scope" value="Eukaryota"/>
</dbReference>
<dbReference type="OrthoDB" id="3271097at2759"/>
<organism evidence="2 3">
    <name type="scientific">Gloeophyllum trabeum (strain ATCC 11539 / FP-39264 / Madison 617)</name>
    <name type="common">Brown rot fungus</name>
    <dbReference type="NCBI Taxonomy" id="670483"/>
    <lineage>
        <taxon>Eukaryota</taxon>
        <taxon>Fungi</taxon>
        <taxon>Dikarya</taxon>
        <taxon>Basidiomycota</taxon>
        <taxon>Agaricomycotina</taxon>
        <taxon>Agaricomycetes</taxon>
        <taxon>Gloeophyllales</taxon>
        <taxon>Gloeophyllaceae</taxon>
        <taxon>Gloeophyllum</taxon>
    </lineage>
</organism>
<feature type="region of interest" description="Disordered" evidence="1">
    <location>
        <begin position="143"/>
        <end position="185"/>
    </location>
</feature>
<protein>
    <recommendedName>
        <fullName evidence="4">Restriction of telomere capping protein 4 C-terminal domain-containing protein</fullName>
    </recommendedName>
</protein>
<feature type="region of interest" description="Disordered" evidence="1">
    <location>
        <begin position="1"/>
        <end position="54"/>
    </location>
</feature>
<evidence type="ECO:0000256" key="1">
    <source>
        <dbReference type="SAM" id="MobiDB-lite"/>
    </source>
</evidence>
<evidence type="ECO:0000313" key="2">
    <source>
        <dbReference type="EMBL" id="EPQ50131.1"/>
    </source>
</evidence>
<keyword evidence="3" id="KW-1185">Reference proteome</keyword>
<feature type="compositionally biased region" description="Polar residues" evidence="1">
    <location>
        <begin position="1"/>
        <end position="10"/>
    </location>
</feature>
<dbReference type="EMBL" id="KB469350">
    <property type="protein sequence ID" value="EPQ50131.1"/>
    <property type="molecule type" value="Genomic_DNA"/>
</dbReference>
<proteinExistence type="predicted"/>
<evidence type="ECO:0000313" key="3">
    <source>
        <dbReference type="Proteomes" id="UP000030669"/>
    </source>
</evidence>
<dbReference type="AlphaFoldDB" id="S7PQP2"/>
<sequence length="380" mass="42628">MAPSKSTAGKSSAKRSTHPGTAAAKEQKAESNYQGPRIPKPPGKAGRSSNKGGYNLQEAMGLKEDSDRYNCLRTLVRNQMDGLLKPGQTVRKQKKMAIELCVANLVKKYRFFRRFEDGWPIRDMITIRLQNAKYCATRAHKAEMEASNGDSESDCSNTTTDDKEDSGDSEDLYDDAEPEGDGDSDVTEIDALHAVSRVPVRENEVQKSVNAREKKKFDEVPLDTRRLEQLCLASRERLELVLDTKEESFIWKCLEEEVNPVTSLASPNYPTMLSSVTLEHVKIVTAVDYFGEDGKTVLASTLAGMFPAEEMDPLLITPFRPRSFIDLLLMPELVLGILCLMHGISEEEAYDMKTNRIIMKENHRKIQEALCEDSARERGL</sequence>
<feature type="compositionally biased region" description="Acidic residues" evidence="1">
    <location>
        <begin position="162"/>
        <end position="185"/>
    </location>
</feature>
<reference evidence="2 3" key="1">
    <citation type="journal article" date="2012" name="Science">
        <title>The Paleozoic origin of enzymatic lignin decomposition reconstructed from 31 fungal genomes.</title>
        <authorList>
            <person name="Floudas D."/>
            <person name="Binder M."/>
            <person name="Riley R."/>
            <person name="Barry K."/>
            <person name="Blanchette R.A."/>
            <person name="Henrissat B."/>
            <person name="Martinez A.T."/>
            <person name="Otillar R."/>
            <person name="Spatafora J.W."/>
            <person name="Yadav J.S."/>
            <person name="Aerts A."/>
            <person name="Benoit I."/>
            <person name="Boyd A."/>
            <person name="Carlson A."/>
            <person name="Copeland A."/>
            <person name="Coutinho P.M."/>
            <person name="de Vries R.P."/>
            <person name="Ferreira P."/>
            <person name="Findley K."/>
            <person name="Foster B."/>
            <person name="Gaskell J."/>
            <person name="Glotzer D."/>
            <person name="Gorecki P."/>
            <person name="Heitman J."/>
            <person name="Hesse C."/>
            <person name="Hori C."/>
            <person name="Igarashi K."/>
            <person name="Jurgens J.A."/>
            <person name="Kallen N."/>
            <person name="Kersten P."/>
            <person name="Kohler A."/>
            <person name="Kuees U."/>
            <person name="Kumar T.K.A."/>
            <person name="Kuo A."/>
            <person name="LaButti K."/>
            <person name="Larrondo L.F."/>
            <person name="Lindquist E."/>
            <person name="Ling A."/>
            <person name="Lombard V."/>
            <person name="Lucas S."/>
            <person name="Lundell T."/>
            <person name="Martin R."/>
            <person name="McLaughlin D.J."/>
            <person name="Morgenstern I."/>
            <person name="Morin E."/>
            <person name="Murat C."/>
            <person name="Nagy L.G."/>
            <person name="Nolan M."/>
            <person name="Ohm R.A."/>
            <person name="Patyshakuliyeva A."/>
            <person name="Rokas A."/>
            <person name="Ruiz-Duenas F.J."/>
            <person name="Sabat G."/>
            <person name="Salamov A."/>
            <person name="Samejima M."/>
            <person name="Schmutz J."/>
            <person name="Slot J.C."/>
            <person name="St John F."/>
            <person name="Stenlid J."/>
            <person name="Sun H."/>
            <person name="Sun S."/>
            <person name="Syed K."/>
            <person name="Tsang A."/>
            <person name="Wiebenga A."/>
            <person name="Young D."/>
            <person name="Pisabarro A."/>
            <person name="Eastwood D.C."/>
            <person name="Martin F."/>
            <person name="Cullen D."/>
            <person name="Grigoriev I.V."/>
            <person name="Hibbett D.S."/>
        </authorList>
    </citation>
    <scope>NUCLEOTIDE SEQUENCE [LARGE SCALE GENOMIC DNA]</scope>
    <source>
        <strain evidence="2 3">ATCC 11539</strain>
    </source>
</reference>
<evidence type="ECO:0008006" key="4">
    <source>
        <dbReference type="Google" id="ProtNLM"/>
    </source>
</evidence>
<accession>S7PQP2</accession>